<feature type="non-terminal residue" evidence="2">
    <location>
        <position position="1"/>
    </location>
</feature>
<feature type="region of interest" description="Disordered" evidence="1">
    <location>
        <begin position="73"/>
        <end position="117"/>
    </location>
</feature>
<feature type="compositionally biased region" description="Basic and acidic residues" evidence="1">
    <location>
        <begin position="92"/>
        <end position="117"/>
    </location>
</feature>
<protein>
    <submittedName>
        <fullName evidence="2">Uncharacterized protein</fullName>
    </submittedName>
</protein>
<proteinExistence type="predicted"/>
<dbReference type="AlphaFoldDB" id="A0A813AD20"/>
<accession>A0A813AD20</accession>
<name>A0A813AD20_9DINO</name>
<keyword evidence="3" id="KW-1185">Reference proteome</keyword>
<gene>
    <name evidence="2" type="ORF">SNEC2469_LOCUS27216</name>
</gene>
<sequence>MQVAGAAPASSSAHSDRQSLSVPWNILLQYEFELRKWAIKEAHRDGAPLGDKLHEATRNTELKELHFTSQVALSKRSGAFDPPPPSKWPRKGKGEKGDKGGKDGGKDGKGPKGTKSDGKIKVGETWFDLVSKTPDGRELCYAFNIRRGCQVKGASRKADVRASLAELCKDRLLGPNNTAASAAYPAGLCSLIATWVFSVFDGGGCGKVSSSQLLRLSELLPDEERIRRAAEVIEGQRSFTSGAFVHQDKDWKGCRLVLAAYTIGKDGLLSEQDRDNLVDKGFDLDYSRLRTGCEGPPLVGDFAGSVDEFVDGFGRCSPGRWKPSNRGRCLSSQATSFARDLRGRVRRFVLENVPDLAKATFRLATGHWDGPLFAPAPLAKLREDWFNMLPDPLRAREMIPHQPFYLRAMAQTLRILEDPDYHILEEGKFCFCNGVEVGHTSPLGPVPQVFRLRQKGQKYDESEWEPLMGNYRDGPEVEKALQEAFEKEESEGRMFPLSLAEARQRYPGSALRVAAQ</sequence>
<evidence type="ECO:0000256" key="1">
    <source>
        <dbReference type="SAM" id="MobiDB-lite"/>
    </source>
</evidence>
<reference evidence="2" key="1">
    <citation type="submission" date="2021-02" db="EMBL/GenBank/DDBJ databases">
        <authorList>
            <person name="Dougan E. K."/>
            <person name="Rhodes N."/>
            <person name="Thang M."/>
            <person name="Chan C."/>
        </authorList>
    </citation>
    <scope>NUCLEOTIDE SEQUENCE</scope>
</reference>
<dbReference type="EMBL" id="CAJNJA010056865">
    <property type="protein sequence ID" value="CAE7860247.1"/>
    <property type="molecule type" value="Genomic_DNA"/>
</dbReference>
<evidence type="ECO:0000313" key="3">
    <source>
        <dbReference type="Proteomes" id="UP000601435"/>
    </source>
</evidence>
<dbReference type="Proteomes" id="UP000601435">
    <property type="component" value="Unassembled WGS sequence"/>
</dbReference>
<evidence type="ECO:0000313" key="2">
    <source>
        <dbReference type="EMBL" id="CAE7860247.1"/>
    </source>
</evidence>
<organism evidence="2 3">
    <name type="scientific">Symbiodinium necroappetens</name>
    <dbReference type="NCBI Taxonomy" id="1628268"/>
    <lineage>
        <taxon>Eukaryota</taxon>
        <taxon>Sar</taxon>
        <taxon>Alveolata</taxon>
        <taxon>Dinophyceae</taxon>
        <taxon>Suessiales</taxon>
        <taxon>Symbiodiniaceae</taxon>
        <taxon>Symbiodinium</taxon>
    </lineage>
</organism>
<comment type="caution">
    <text evidence="2">The sequence shown here is derived from an EMBL/GenBank/DDBJ whole genome shotgun (WGS) entry which is preliminary data.</text>
</comment>